<protein>
    <submittedName>
        <fullName evidence="1">Enoyl-CoA hydratase/isomerase family protein</fullName>
    </submittedName>
</protein>
<dbReference type="GO" id="GO:0006635">
    <property type="term" value="P:fatty acid beta-oxidation"/>
    <property type="evidence" value="ECO:0007669"/>
    <property type="project" value="TreeGrafter"/>
</dbReference>
<dbReference type="Pfam" id="PF00378">
    <property type="entry name" value="ECH_1"/>
    <property type="match status" value="1"/>
</dbReference>
<dbReference type="GO" id="GO:0003824">
    <property type="term" value="F:catalytic activity"/>
    <property type="evidence" value="ECO:0007669"/>
    <property type="project" value="UniProtKB-ARBA"/>
</dbReference>
<dbReference type="InterPro" id="IPR001753">
    <property type="entry name" value="Enoyl-CoA_hydra/iso"/>
</dbReference>
<dbReference type="RefSeq" id="WP_213119466.1">
    <property type="nucleotide sequence ID" value="NZ_JAGYPF010000004.1"/>
</dbReference>
<dbReference type="PANTHER" id="PTHR11941">
    <property type="entry name" value="ENOYL-COA HYDRATASE-RELATED"/>
    <property type="match status" value="1"/>
</dbReference>
<dbReference type="EMBL" id="JAGYPF010000004">
    <property type="protein sequence ID" value="MBS4214967.1"/>
    <property type="molecule type" value="Genomic_DNA"/>
</dbReference>
<reference evidence="1" key="1">
    <citation type="submission" date="2021-05" db="EMBL/GenBank/DDBJ databases">
        <title>Novel Bacillus species.</title>
        <authorList>
            <person name="Liu G."/>
        </authorList>
    </citation>
    <scope>NUCLEOTIDE SEQUENCE</scope>
    <source>
        <strain evidence="1">FJAT-49825</strain>
    </source>
</reference>
<dbReference type="PANTHER" id="PTHR11941:SF54">
    <property type="entry name" value="ENOYL-COA HYDRATASE, MITOCHONDRIAL"/>
    <property type="match status" value="1"/>
</dbReference>
<evidence type="ECO:0000313" key="1">
    <source>
        <dbReference type="EMBL" id="MBS4214967.1"/>
    </source>
</evidence>
<dbReference type="CDD" id="cd06558">
    <property type="entry name" value="crotonase-like"/>
    <property type="match status" value="1"/>
</dbReference>
<accession>A0A942U9A3</accession>
<name>A0A942U9A3_9BACI</name>
<dbReference type="Proteomes" id="UP000679749">
    <property type="component" value="Unassembled WGS sequence"/>
</dbReference>
<sequence>MVGKGEMKLNYQYLDVSIEDNIAKVTLKRPPVNAVNQDMYRELKEAFENLGKNDYQANVAVLTSEGKVFCAGNDLNEFITMTPENGIERMREVREAFWAIYDCEIPVIAAVNGAALGTGFALAASCDLIIASENAKFALPEINVGVLGGAKFGARIVPEMVMRRMYFTGEALSVQEISKYGAITEITSPENLLAVSLDWARKIGSKSPRAIKMARKSLNGCEYMDLKEGYKFEQQFTCELSGYEEAKEAVRAVIEKRKPAFKGV</sequence>
<dbReference type="SUPFAM" id="SSF52096">
    <property type="entry name" value="ClpP/crotonase"/>
    <property type="match status" value="1"/>
</dbReference>
<dbReference type="AlphaFoldDB" id="A0A942U9A3"/>
<keyword evidence="2" id="KW-1185">Reference proteome</keyword>
<dbReference type="Gene3D" id="3.90.226.10">
    <property type="entry name" value="2-enoyl-CoA Hydratase, Chain A, domain 1"/>
    <property type="match status" value="1"/>
</dbReference>
<evidence type="ECO:0000313" key="2">
    <source>
        <dbReference type="Proteomes" id="UP000679749"/>
    </source>
</evidence>
<proteinExistence type="predicted"/>
<dbReference type="InterPro" id="IPR029045">
    <property type="entry name" value="ClpP/crotonase-like_dom_sf"/>
</dbReference>
<gene>
    <name evidence="1" type="ORF">KHA99_21200</name>
</gene>
<comment type="caution">
    <text evidence="1">The sequence shown here is derived from an EMBL/GenBank/DDBJ whole genome shotgun (WGS) entry which is preliminary data.</text>
</comment>
<organism evidence="1 2">
    <name type="scientific">Neobacillus rhizophilus</name>
    <dbReference type="NCBI Taxonomy" id="2833579"/>
    <lineage>
        <taxon>Bacteria</taxon>
        <taxon>Bacillati</taxon>
        <taxon>Bacillota</taxon>
        <taxon>Bacilli</taxon>
        <taxon>Bacillales</taxon>
        <taxon>Bacillaceae</taxon>
        <taxon>Neobacillus</taxon>
    </lineage>
</organism>